<dbReference type="InterPro" id="IPR036397">
    <property type="entry name" value="RNaseH_sf"/>
</dbReference>
<comment type="caution">
    <text evidence="3">The sequence shown here is derived from an EMBL/GenBank/DDBJ whole genome shotgun (WGS) entry which is preliminary data.</text>
</comment>
<keyword evidence="4" id="KW-1185">Reference proteome</keyword>
<evidence type="ECO:0000259" key="2">
    <source>
        <dbReference type="PROSITE" id="PS50994"/>
    </source>
</evidence>
<protein>
    <submittedName>
        <fullName evidence="3">Transposase</fullName>
    </submittedName>
</protein>
<dbReference type="PANTHER" id="PTHR46889">
    <property type="entry name" value="TRANSPOSASE INSF FOR INSERTION SEQUENCE IS3B-RELATED"/>
    <property type="match status" value="1"/>
</dbReference>
<feature type="domain" description="Integrase catalytic" evidence="2">
    <location>
        <begin position="118"/>
        <end position="280"/>
    </location>
</feature>
<proteinExistence type="predicted"/>
<dbReference type="PANTHER" id="PTHR46889:SF7">
    <property type="entry name" value="TRANSPOSASE FOR INSERTION SEQUENCE ELEMENT IS904"/>
    <property type="match status" value="1"/>
</dbReference>
<comment type="function">
    <text evidence="1">Involved in the transposition of the insertion sequence.</text>
</comment>
<evidence type="ECO:0000313" key="3">
    <source>
        <dbReference type="EMBL" id="GHO98595.1"/>
    </source>
</evidence>
<sequence length="286" mass="33439">MITQAHERYPELSVQRLCDLFAVSRSWYYEQLSSPEQDEEEIALRDEIERIILEFPGYGYRRVTRALHRQGQIVNHKRVLRIMREESLLCHLKKRFVVKTTDSRHHFPVYPNELAGVLLTAPDQAWVADITYIRLRSAFVYLATLLDAFSRRRVGWHLSREMTTSLTLAALHQAIWERKPRPGLIHHSDRGMQYASHDYVEQLNQIGAVMSMSDVDNPYDNAKAESFFKTLKQEEVYLKDYQTFADAQSNLAVFIEQVYNVKRLHSSLGYLPPVEFEAMYASLPRS</sequence>
<dbReference type="SUPFAM" id="SSF53098">
    <property type="entry name" value="Ribonuclease H-like"/>
    <property type="match status" value="1"/>
</dbReference>
<dbReference type="InterPro" id="IPR025948">
    <property type="entry name" value="HTH-like_dom"/>
</dbReference>
<dbReference type="Proteomes" id="UP000597444">
    <property type="component" value="Unassembled WGS sequence"/>
</dbReference>
<dbReference type="RefSeq" id="WP_220209309.1">
    <property type="nucleotide sequence ID" value="NZ_BNJK01000002.1"/>
</dbReference>
<evidence type="ECO:0000256" key="1">
    <source>
        <dbReference type="ARBA" id="ARBA00002286"/>
    </source>
</evidence>
<accession>A0A8J3IXG3</accession>
<dbReference type="InterPro" id="IPR048020">
    <property type="entry name" value="Transpos_IS3"/>
</dbReference>
<evidence type="ECO:0000313" key="4">
    <source>
        <dbReference type="Proteomes" id="UP000597444"/>
    </source>
</evidence>
<dbReference type="EMBL" id="BNJK01000002">
    <property type="protein sequence ID" value="GHO98595.1"/>
    <property type="molecule type" value="Genomic_DNA"/>
</dbReference>
<dbReference type="InterPro" id="IPR001584">
    <property type="entry name" value="Integrase_cat-core"/>
</dbReference>
<gene>
    <name evidence="3" type="ORF">KSF_086430</name>
</gene>
<dbReference type="Pfam" id="PF13276">
    <property type="entry name" value="HTH_21"/>
    <property type="match status" value="1"/>
</dbReference>
<dbReference type="NCBIfam" id="NF033516">
    <property type="entry name" value="transpos_IS3"/>
    <property type="match status" value="1"/>
</dbReference>
<dbReference type="Pfam" id="PF00665">
    <property type="entry name" value="rve"/>
    <property type="match status" value="1"/>
</dbReference>
<dbReference type="GO" id="GO:0015074">
    <property type="term" value="P:DNA integration"/>
    <property type="evidence" value="ECO:0007669"/>
    <property type="project" value="InterPro"/>
</dbReference>
<reference evidence="3" key="1">
    <citation type="submission" date="2020-10" db="EMBL/GenBank/DDBJ databases">
        <title>Taxonomic study of unclassified bacteria belonging to the class Ktedonobacteria.</title>
        <authorList>
            <person name="Yabe S."/>
            <person name="Wang C.M."/>
            <person name="Zheng Y."/>
            <person name="Sakai Y."/>
            <person name="Cavaletti L."/>
            <person name="Monciardini P."/>
            <person name="Donadio S."/>
        </authorList>
    </citation>
    <scope>NUCLEOTIDE SEQUENCE</scope>
    <source>
        <strain evidence="3">ID150040</strain>
    </source>
</reference>
<dbReference type="PROSITE" id="PS50994">
    <property type="entry name" value="INTEGRASE"/>
    <property type="match status" value="1"/>
</dbReference>
<dbReference type="Pfam" id="PF13333">
    <property type="entry name" value="rve_2"/>
    <property type="match status" value="1"/>
</dbReference>
<dbReference type="GO" id="GO:0003676">
    <property type="term" value="F:nucleic acid binding"/>
    <property type="evidence" value="ECO:0007669"/>
    <property type="project" value="InterPro"/>
</dbReference>
<name>A0A8J3IXG3_9CHLR</name>
<dbReference type="InterPro" id="IPR012337">
    <property type="entry name" value="RNaseH-like_sf"/>
</dbReference>
<dbReference type="Gene3D" id="3.30.420.10">
    <property type="entry name" value="Ribonuclease H-like superfamily/Ribonuclease H"/>
    <property type="match status" value="1"/>
</dbReference>
<dbReference type="InterPro" id="IPR050900">
    <property type="entry name" value="Transposase_IS3/IS150/IS904"/>
</dbReference>
<organism evidence="3 4">
    <name type="scientific">Reticulibacter mediterranei</name>
    <dbReference type="NCBI Taxonomy" id="2778369"/>
    <lineage>
        <taxon>Bacteria</taxon>
        <taxon>Bacillati</taxon>
        <taxon>Chloroflexota</taxon>
        <taxon>Ktedonobacteria</taxon>
        <taxon>Ktedonobacterales</taxon>
        <taxon>Reticulibacteraceae</taxon>
        <taxon>Reticulibacter</taxon>
    </lineage>
</organism>
<dbReference type="AlphaFoldDB" id="A0A8J3IXG3"/>